<dbReference type="RefSeq" id="WP_002979640.1">
    <property type="nucleotide sequence ID" value="NZ_CP031676.1"/>
</dbReference>
<dbReference type="KEGG" id="cgle:NCTC11432_00592"/>
<accession>A0A448AXM5</accession>
<dbReference type="SUPFAM" id="SSF74653">
    <property type="entry name" value="TolA/TonB C-terminal domain"/>
    <property type="match status" value="1"/>
</dbReference>
<evidence type="ECO:0000313" key="2">
    <source>
        <dbReference type="EMBL" id="VEE05015.1"/>
    </source>
</evidence>
<evidence type="ECO:0000313" key="3">
    <source>
        <dbReference type="Proteomes" id="UP000279227"/>
    </source>
</evidence>
<dbReference type="Proteomes" id="UP000279227">
    <property type="component" value="Chromosome"/>
</dbReference>
<proteinExistence type="predicted"/>
<dbReference type="OrthoDB" id="1265378at2"/>
<dbReference type="EMBL" id="LR134289">
    <property type="protein sequence ID" value="VEE05015.1"/>
    <property type="molecule type" value="Genomic_DNA"/>
</dbReference>
<feature type="signal peptide" evidence="1">
    <location>
        <begin position="1"/>
        <end position="18"/>
    </location>
</feature>
<dbReference type="GeneID" id="93022239"/>
<dbReference type="STRING" id="525257.HMPREF0204_13889"/>
<dbReference type="AlphaFoldDB" id="A0A448AXM5"/>
<dbReference type="Gene3D" id="3.30.1150.10">
    <property type="match status" value="1"/>
</dbReference>
<sequence length="245" mass="28212">MRKTALFLFALCFGSVFSQKTLSKYPEGQFPYKEGPVQMSADMQNYFLKSGAKPCDKNEMYFVTLKIDNTGKPSLVKKKSDDAIIEKNKCAFDLAIKSIGSLKNWHPAEENGEKAIAYFDFPFFPQDFFENYKSDYDLSKLYQYPDLPGGSHELRKEIHKKLEGYLDPTSYSANGKFIISFIIDTDGSISTVDIEPKIDNSEQFFEDIKFILKKIKVKWNPGKIKGQPIKSKFRMPFNFKSRDLD</sequence>
<feature type="chain" id="PRO_5018978419" description="Gram-negative bacterial tonB protein" evidence="1">
    <location>
        <begin position="19"/>
        <end position="245"/>
    </location>
</feature>
<reference evidence="2 3" key="1">
    <citation type="submission" date="2018-12" db="EMBL/GenBank/DDBJ databases">
        <authorList>
            <consortium name="Pathogen Informatics"/>
        </authorList>
    </citation>
    <scope>NUCLEOTIDE SEQUENCE [LARGE SCALE GENOMIC DNA]</scope>
    <source>
        <strain evidence="2 3">NCTC11432</strain>
    </source>
</reference>
<organism evidence="2 3">
    <name type="scientific">Chryseobacterium gleum</name>
    <name type="common">Flavobacterium gleum</name>
    <dbReference type="NCBI Taxonomy" id="250"/>
    <lineage>
        <taxon>Bacteria</taxon>
        <taxon>Pseudomonadati</taxon>
        <taxon>Bacteroidota</taxon>
        <taxon>Flavobacteriia</taxon>
        <taxon>Flavobacteriales</taxon>
        <taxon>Weeksellaceae</taxon>
        <taxon>Chryseobacterium group</taxon>
        <taxon>Chryseobacterium</taxon>
    </lineage>
</organism>
<name>A0A448AXM5_CHRGE</name>
<evidence type="ECO:0008006" key="4">
    <source>
        <dbReference type="Google" id="ProtNLM"/>
    </source>
</evidence>
<gene>
    <name evidence="2" type="ORF">NCTC11432_00592</name>
</gene>
<protein>
    <recommendedName>
        <fullName evidence="4">Gram-negative bacterial tonB protein</fullName>
    </recommendedName>
</protein>
<evidence type="ECO:0000256" key="1">
    <source>
        <dbReference type="SAM" id="SignalP"/>
    </source>
</evidence>
<keyword evidence="1" id="KW-0732">Signal</keyword>